<evidence type="ECO:0000256" key="1">
    <source>
        <dbReference type="SAM" id="MobiDB-lite"/>
    </source>
</evidence>
<reference evidence="3" key="1">
    <citation type="journal article" date="2019" name="Curr. Biol.">
        <title>Genome Sequence of Striga asiatica Provides Insight into the Evolution of Plant Parasitism.</title>
        <authorList>
            <person name="Yoshida S."/>
            <person name="Kim S."/>
            <person name="Wafula E.K."/>
            <person name="Tanskanen J."/>
            <person name="Kim Y.M."/>
            <person name="Honaas L."/>
            <person name="Yang Z."/>
            <person name="Spallek T."/>
            <person name="Conn C.E."/>
            <person name="Ichihashi Y."/>
            <person name="Cheong K."/>
            <person name="Cui S."/>
            <person name="Der J.P."/>
            <person name="Gundlach H."/>
            <person name="Jiao Y."/>
            <person name="Hori C."/>
            <person name="Ishida J.K."/>
            <person name="Kasahara H."/>
            <person name="Kiba T."/>
            <person name="Kim M.S."/>
            <person name="Koo N."/>
            <person name="Laohavisit A."/>
            <person name="Lee Y.H."/>
            <person name="Lumba S."/>
            <person name="McCourt P."/>
            <person name="Mortimer J.C."/>
            <person name="Mutuku J.M."/>
            <person name="Nomura T."/>
            <person name="Sasaki-Sekimoto Y."/>
            <person name="Seto Y."/>
            <person name="Wang Y."/>
            <person name="Wakatake T."/>
            <person name="Sakakibara H."/>
            <person name="Demura T."/>
            <person name="Yamaguchi S."/>
            <person name="Yoneyama K."/>
            <person name="Manabe R.I."/>
            <person name="Nelson D.C."/>
            <person name="Schulman A.H."/>
            <person name="Timko M.P."/>
            <person name="dePamphilis C.W."/>
            <person name="Choi D."/>
            <person name="Shirasu K."/>
        </authorList>
    </citation>
    <scope>NUCLEOTIDE SEQUENCE [LARGE SCALE GENOMIC DNA]</scope>
    <source>
        <strain evidence="3">cv. UVA1</strain>
    </source>
</reference>
<evidence type="ECO:0000313" key="2">
    <source>
        <dbReference type="EMBL" id="GER57865.1"/>
    </source>
</evidence>
<feature type="compositionally biased region" description="Basic and acidic residues" evidence="1">
    <location>
        <begin position="82"/>
        <end position="91"/>
    </location>
</feature>
<dbReference type="AlphaFoldDB" id="A0A5A7RKT9"/>
<comment type="caution">
    <text evidence="2">The sequence shown here is derived from an EMBL/GenBank/DDBJ whole genome shotgun (WGS) entry which is preliminary data.</text>
</comment>
<organism evidence="2 3">
    <name type="scientific">Striga asiatica</name>
    <name type="common">Asiatic witchweed</name>
    <name type="synonym">Buchnera asiatica</name>
    <dbReference type="NCBI Taxonomy" id="4170"/>
    <lineage>
        <taxon>Eukaryota</taxon>
        <taxon>Viridiplantae</taxon>
        <taxon>Streptophyta</taxon>
        <taxon>Embryophyta</taxon>
        <taxon>Tracheophyta</taxon>
        <taxon>Spermatophyta</taxon>
        <taxon>Magnoliopsida</taxon>
        <taxon>eudicotyledons</taxon>
        <taxon>Gunneridae</taxon>
        <taxon>Pentapetalae</taxon>
        <taxon>asterids</taxon>
        <taxon>lamiids</taxon>
        <taxon>Lamiales</taxon>
        <taxon>Orobanchaceae</taxon>
        <taxon>Buchnereae</taxon>
        <taxon>Striga</taxon>
    </lineage>
</organism>
<keyword evidence="3" id="KW-1185">Reference proteome</keyword>
<proteinExistence type="predicted"/>
<dbReference type="Proteomes" id="UP000325081">
    <property type="component" value="Unassembled WGS sequence"/>
</dbReference>
<protein>
    <submittedName>
        <fullName evidence="2">DNA-directed RNA polymerase subunit beta</fullName>
    </submittedName>
</protein>
<accession>A0A5A7RKT9</accession>
<keyword evidence="2" id="KW-0804">Transcription</keyword>
<keyword evidence="2" id="KW-0240">DNA-directed RNA polymerase</keyword>
<name>A0A5A7RKT9_STRAF</name>
<dbReference type="GO" id="GO:0000428">
    <property type="term" value="C:DNA-directed RNA polymerase complex"/>
    <property type="evidence" value="ECO:0007669"/>
    <property type="project" value="UniProtKB-KW"/>
</dbReference>
<dbReference type="EMBL" id="BKCP01013736">
    <property type="protein sequence ID" value="GER57865.1"/>
    <property type="molecule type" value="Genomic_DNA"/>
</dbReference>
<feature type="region of interest" description="Disordered" evidence="1">
    <location>
        <begin position="82"/>
        <end position="109"/>
    </location>
</feature>
<gene>
    <name evidence="2" type="ORF">STAS_35703</name>
</gene>
<evidence type="ECO:0000313" key="3">
    <source>
        <dbReference type="Proteomes" id="UP000325081"/>
    </source>
</evidence>
<sequence>MPQFFKLRFCNLYPALSRSSSSCSPVQLPVPSSPIRFNMAKLTASNKSLKDAKASLVAAHTEEIEGLRADLEVLAQEVATKEAAARNETREGFQNSPDGARSARLHNST</sequence>